<sequence length="103" mass="11075">MEEPSEPSFVGLAEVIAQIRGELEQARTAAEGERIGFTVEKVSLEFTVQVHRTGRAGGGLRIGVVTAELGGTVDRGTTHRVQVELEPHEASGRVNVSRPRTGR</sequence>
<dbReference type="Pfam" id="PF19631">
    <property type="entry name" value="Trypco2"/>
    <property type="match status" value="1"/>
</dbReference>
<evidence type="ECO:0000259" key="2">
    <source>
        <dbReference type="Pfam" id="PF19631"/>
    </source>
</evidence>
<dbReference type="Proteomes" id="UP000734511">
    <property type="component" value="Unassembled WGS sequence"/>
</dbReference>
<feature type="region of interest" description="Disordered" evidence="1">
    <location>
        <begin position="84"/>
        <end position="103"/>
    </location>
</feature>
<gene>
    <name evidence="3" type="ORF">HCN08_02130</name>
</gene>
<keyword evidence="4" id="KW-1185">Reference proteome</keyword>
<evidence type="ECO:0000313" key="3">
    <source>
        <dbReference type="EMBL" id="NJP42218.1"/>
    </source>
</evidence>
<name>A0ABX0ZKN8_9ACTN</name>
<organism evidence="3 4">
    <name type="scientific">Actinacidiphila epipremni</name>
    <dbReference type="NCBI Taxonomy" id="2053013"/>
    <lineage>
        <taxon>Bacteria</taxon>
        <taxon>Bacillati</taxon>
        <taxon>Actinomycetota</taxon>
        <taxon>Actinomycetes</taxon>
        <taxon>Kitasatosporales</taxon>
        <taxon>Streptomycetaceae</taxon>
        <taxon>Actinacidiphila</taxon>
    </lineage>
</organism>
<dbReference type="RefSeq" id="WP_167981056.1">
    <property type="nucleotide sequence ID" value="NZ_JAATEJ010000001.1"/>
</dbReference>
<accession>A0ABX0ZKN8</accession>
<dbReference type="InterPro" id="IPR045608">
    <property type="entry name" value="Trypco2"/>
</dbReference>
<evidence type="ECO:0000256" key="1">
    <source>
        <dbReference type="SAM" id="MobiDB-lite"/>
    </source>
</evidence>
<protein>
    <recommendedName>
        <fullName evidence="2">Trypsin-co-occurring domain-containing protein</fullName>
    </recommendedName>
</protein>
<proteinExistence type="predicted"/>
<dbReference type="EMBL" id="JAATEJ010000001">
    <property type="protein sequence ID" value="NJP42218.1"/>
    <property type="molecule type" value="Genomic_DNA"/>
</dbReference>
<reference evidence="3 4" key="1">
    <citation type="submission" date="2020-03" db="EMBL/GenBank/DDBJ databases">
        <title>WGS of actinomycetes isolated from Thailand.</title>
        <authorList>
            <person name="Thawai C."/>
        </authorList>
    </citation>
    <scope>NUCLEOTIDE SEQUENCE [LARGE SCALE GENOMIC DNA]</scope>
    <source>
        <strain evidence="3 4">PRB2-1</strain>
    </source>
</reference>
<feature type="domain" description="Trypsin-co-occurring" evidence="2">
    <location>
        <begin position="10"/>
        <end position="87"/>
    </location>
</feature>
<comment type="caution">
    <text evidence="3">The sequence shown here is derived from an EMBL/GenBank/DDBJ whole genome shotgun (WGS) entry which is preliminary data.</text>
</comment>
<evidence type="ECO:0000313" key="4">
    <source>
        <dbReference type="Proteomes" id="UP000734511"/>
    </source>
</evidence>